<sequence>MSLPARWLVLWIADVVVPMIAPLQQSNAGFPLACLVVALGFNTTEMMLLITVVSQEQHGSHWKSNAFSEGEGSGIRRYIHVTP</sequence>
<dbReference type="Proteomes" id="UP001057402">
    <property type="component" value="Chromosome 11"/>
</dbReference>
<proteinExistence type="predicted"/>
<reference evidence="2" key="1">
    <citation type="journal article" date="2023" name="Front. Plant Sci.">
        <title>Chromosomal-level genome assembly of Melastoma candidum provides insights into trichome evolution.</title>
        <authorList>
            <person name="Zhong Y."/>
            <person name="Wu W."/>
            <person name="Sun C."/>
            <person name="Zou P."/>
            <person name="Liu Y."/>
            <person name="Dai S."/>
            <person name="Zhou R."/>
        </authorList>
    </citation>
    <scope>NUCLEOTIDE SEQUENCE [LARGE SCALE GENOMIC DNA]</scope>
</reference>
<organism evidence="1 2">
    <name type="scientific">Melastoma candidum</name>
    <dbReference type="NCBI Taxonomy" id="119954"/>
    <lineage>
        <taxon>Eukaryota</taxon>
        <taxon>Viridiplantae</taxon>
        <taxon>Streptophyta</taxon>
        <taxon>Embryophyta</taxon>
        <taxon>Tracheophyta</taxon>
        <taxon>Spermatophyta</taxon>
        <taxon>Magnoliopsida</taxon>
        <taxon>eudicotyledons</taxon>
        <taxon>Gunneridae</taxon>
        <taxon>Pentapetalae</taxon>
        <taxon>rosids</taxon>
        <taxon>malvids</taxon>
        <taxon>Myrtales</taxon>
        <taxon>Melastomataceae</taxon>
        <taxon>Melastomatoideae</taxon>
        <taxon>Melastomateae</taxon>
        <taxon>Melastoma</taxon>
    </lineage>
</organism>
<dbReference type="EMBL" id="CM042890">
    <property type="protein sequence ID" value="KAI4311550.1"/>
    <property type="molecule type" value="Genomic_DNA"/>
</dbReference>
<evidence type="ECO:0000313" key="1">
    <source>
        <dbReference type="EMBL" id="KAI4311550.1"/>
    </source>
</evidence>
<comment type="caution">
    <text evidence="1">The sequence shown here is derived from an EMBL/GenBank/DDBJ whole genome shotgun (WGS) entry which is preliminary data.</text>
</comment>
<protein>
    <submittedName>
        <fullName evidence="1">Uncharacterized protein</fullName>
    </submittedName>
</protein>
<gene>
    <name evidence="1" type="ORF">MLD38_036436</name>
</gene>
<name>A0ACB9LJN0_9MYRT</name>
<accession>A0ACB9LJN0</accession>
<evidence type="ECO:0000313" key="2">
    <source>
        <dbReference type="Proteomes" id="UP001057402"/>
    </source>
</evidence>
<keyword evidence="2" id="KW-1185">Reference proteome</keyword>